<proteinExistence type="predicted"/>
<accession>A0ACC1T4U9</accession>
<sequence>MLALRLTLVTVWVSCFTLSRSQDQNPGVGYPHDYPGKPSGDFNPSWQSYFEVTEPLPNVTWPIPRNWAGNIPVDRPGHPNDTLFFWAWEKEQGSLTAEEFERSDEPWGIWLNGGPGSSSMLGLLFENGPIHVASNYSLYSNPYGWNLQADYIWIDQPVGVGFSTADNTGFVADEDQMGEDFFRFLSNLVKVFPSLKHRPLYLTGESYAGTYIPYITKTYFGLEDPPVRLVKIAIGDGTIGGFWLYEEVPVVTVIETYPQVIGYDPDVFKYFQEQSHLCGFDFNLTYPQRGGYFPTLNPQFPLFDESTSKRASKKLLLKAALEAGTQMKQSDVEARSMRPVSERERRKNQWKRDLTGRANGTIDPWYGCDIYDEMLEYAFNFSLPWNGRSPDNTDENGFDIYDIPDALWPEAPMDGTVFLNNNVTRTAIHAPTSKDWVDTITYPFGNNVNNLDPSVEPMAFLTDLATNATRENIAIVIFSGNDDSLVTHRGSEVVIQNTTFGGIQGFSVEPSTPWYDDEGLYAGIVHQERNWTYVLIKGAGHLVPMQQPARASVLLREFILGHNETGLVDSSDGHTSVVGGADPNFTGVLTGQLGIYYGSGYDAGHVHVSEPYDRGVADLHQRRHADAGSSY</sequence>
<protein>
    <submittedName>
        <fullName evidence="1">Uncharacterized protein</fullName>
    </submittedName>
</protein>
<evidence type="ECO:0000313" key="2">
    <source>
        <dbReference type="Proteomes" id="UP001148662"/>
    </source>
</evidence>
<dbReference type="EMBL" id="JANHOG010000579">
    <property type="protein sequence ID" value="KAJ3553097.1"/>
    <property type="molecule type" value="Genomic_DNA"/>
</dbReference>
<evidence type="ECO:0000313" key="1">
    <source>
        <dbReference type="EMBL" id="KAJ3553097.1"/>
    </source>
</evidence>
<dbReference type="Proteomes" id="UP001148662">
    <property type="component" value="Unassembled WGS sequence"/>
</dbReference>
<comment type="caution">
    <text evidence="1">The sequence shown here is derived from an EMBL/GenBank/DDBJ whole genome shotgun (WGS) entry which is preliminary data.</text>
</comment>
<gene>
    <name evidence="1" type="ORF">NM688_g3802</name>
</gene>
<reference evidence="1" key="1">
    <citation type="submission" date="2022-07" db="EMBL/GenBank/DDBJ databases">
        <title>Genome Sequence of Phlebia brevispora.</title>
        <authorList>
            <person name="Buettner E."/>
        </authorList>
    </citation>
    <scope>NUCLEOTIDE SEQUENCE</scope>
    <source>
        <strain evidence="1">MPL23</strain>
    </source>
</reference>
<name>A0ACC1T4U9_9APHY</name>
<keyword evidence="2" id="KW-1185">Reference proteome</keyword>
<organism evidence="1 2">
    <name type="scientific">Phlebia brevispora</name>
    <dbReference type="NCBI Taxonomy" id="194682"/>
    <lineage>
        <taxon>Eukaryota</taxon>
        <taxon>Fungi</taxon>
        <taxon>Dikarya</taxon>
        <taxon>Basidiomycota</taxon>
        <taxon>Agaricomycotina</taxon>
        <taxon>Agaricomycetes</taxon>
        <taxon>Polyporales</taxon>
        <taxon>Meruliaceae</taxon>
        <taxon>Phlebia</taxon>
    </lineage>
</organism>